<feature type="transmembrane region" description="Helical" evidence="2">
    <location>
        <begin position="388"/>
        <end position="410"/>
    </location>
</feature>
<keyword evidence="4" id="KW-1185">Reference proteome</keyword>
<keyword evidence="2" id="KW-0812">Transmembrane</keyword>
<keyword evidence="2" id="KW-0472">Membrane</keyword>
<feature type="transmembrane region" description="Helical" evidence="2">
    <location>
        <begin position="247"/>
        <end position="270"/>
    </location>
</feature>
<reference evidence="3 4" key="1">
    <citation type="submission" date="2018-08" db="EMBL/GenBank/DDBJ databases">
        <title>Acidipila sp. 4G-K13, an acidobacterium isolated from forest soil.</title>
        <authorList>
            <person name="Gao Z.-H."/>
            <person name="Qiu L.-H."/>
        </authorList>
    </citation>
    <scope>NUCLEOTIDE SEQUENCE [LARGE SCALE GENOMIC DNA]</scope>
    <source>
        <strain evidence="3 4">4G-K13</strain>
    </source>
</reference>
<feature type="transmembrane region" description="Helical" evidence="2">
    <location>
        <begin position="58"/>
        <end position="77"/>
    </location>
</feature>
<feature type="transmembrane region" description="Helical" evidence="2">
    <location>
        <begin position="148"/>
        <end position="169"/>
    </location>
</feature>
<comment type="caution">
    <text evidence="3">The sequence shown here is derived from an EMBL/GenBank/DDBJ whole genome shotgun (WGS) entry which is preliminary data.</text>
</comment>
<keyword evidence="2" id="KW-1133">Transmembrane helix</keyword>
<dbReference type="NCBIfam" id="TIGR04370">
    <property type="entry name" value="glyco_rpt_poly"/>
    <property type="match status" value="1"/>
</dbReference>
<dbReference type="RefSeq" id="WP_117299088.1">
    <property type="nucleotide sequence ID" value="NZ_QVQT02000003.1"/>
</dbReference>
<sequence length="438" mass="49234">MIFLDIALIFFLLLTVTNYRVQRSVLYPPFIFSGMWLLDLIVYRSGLLEIDPVHGKTLFILAFGALAFSIGGWLAILTPTRILRTHLFLPERKPQPSFIRNLLVLILICGLPVLFYQVFQLGRGGSGISFLMRARAAQVDAMQNGQQIHSFFLDYFLTIAIFISFAFATEKRDRRFWIATGVAFFGCILSTGRTSLLVLIGGLSAIRLLQAHRESFSQSLKLLRWPVLLFITLYIALIFINKNTEGLVGGASGIAVYFVLSYIAGPLAAFDRVVQRPFDFVPVGSHVFEFPLKLAGALHLTNYIPPPRFDEFILVPFPTNVYTVYKFYFLELGIGGMLCIMLIVGFFHSLLYLKARQGGKFSTYMFAFSFYSVLMVIFDDAYSSAGGYLRAFIFGWLYFTAVSVPLRLHLFPSRKQPSHRSSSSASLAGCSDETSEAL</sequence>
<evidence type="ECO:0000313" key="3">
    <source>
        <dbReference type="EMBL" id="RFU16919.1"/>
    </source>
</evidence>
<dbReference type="EMBL" id="QVQT01000003">
    <property type="protein sequence ID" value="RFU16919.1"/>
    <property type="molecule type" value="Genomic_DNA"/>
</dbReference>
<dbReference type="Proteomes" id="UP000264702">
    <property type="component" value="Unassembled WGS sequence"/>
</dbReference>
<feature type="transmembrane region" description="Helical" evidence="2">
    <location>
        <begin position="364"/>
        <end position="382"/>
    </location>
</feature>
<organism evidence="3 4">
    <name type="scientific">Paracidobacterium acidisoli</name>
    <dbReference type="NCBI Taxonomy" id="2303751"/>
    <lineage>
        <taxon>Bacteria</taxon>
        <taxon>Pseudomonadati</taxon>
        <taxon>Acidobacteriota</taxon>
        <taxon>Terriglobia</taxon>
        <taxon>Terriglobales</taxon>
        <taxon>Acidobacteriaceae</taxon>
        <taxon>Paracidobacterium</taxon>
    </lineage>
</organism>
<evidence type="ECO:0000313" key="4">
    <source>
        <dbReference type="Proteomes" id="UP000264702"/>
    </source>
</evidence>
<feature type="compositionally biased region" description="Low complexity" evidence="1">
    <location>
        <begin position="414"/>
        <end position="431"/>
    </location>
</feature>
<protein>
    <submittedName>
        <fullName evidence="3">Oligosaccharide repeat unit polymerase</fullName>
    </submittedName>
</protein>
<name>A0A372IQ79_9BACT</name>
<feature type="transmembrane region" description="Helical" evidence="2">
    <location>
        <begin position="98"/>
        <end position="119"/>
    </location>
</feature>
<feature type="transmembrane region" description="Helical" evidence="2">
    <location>
        <begin position="176"/>
        <end position="202"/>
    </location>
</feature>
<dbReference type="OrthoDB" id="8604910at2"/>
<feature type="transmembrane region" description="Helical" evidence="2">
    <location>
        <begin position="222"/>
        <end position="240"/>
    </location>
</feature>
<evidence type="ECO:0000256" key="2">
    <source>
        <dbReference type="SAM" id="Phobius"/>
    </source>
</evidence>
<feature type="transmembrane region" description="Helical" evidence="2">
    <location>
        <begin position="327"/>
        <end position="352"/>
    </location>
</feature>
<feature type="region of interest" description="Disordered" evidence="1">
    <location>
        <begin position="414"/>
        <end position="438"/>
    </location>
</feature>
<gene>
    <name evidence="3" type="ORF">D0Y96_09300</name>
</gene>
<proteinExistence type="predicted"/>
<accession>A0A372IQ79</accession>
<evidence type="ECO:0000256" key="1">
    <source>
        <dbReference type="SAM" id="MobiDB-lite"/>
    </source>
</evidence>
<dbReference type="AlphaFoldDB" id="A0A372IQ79"/>